<feature type="signal peptide" evidence="1">
    <location>
        <begin position="1"/>
        <end position="18"/>
    </location>
</feature>
<dbReference type="InterPro" id="IPR001919">
    <property type="entry name" value="CBD2"/>
</dbReference>
<keyword evidence="1" id="KW-0732">Signal</keyword>
<sequence length="102" mass="11426">MGQAVLLLTVAVLTLSSCDVNVVITNHWNGGFQAKPCFDITEELTHWQVKLTFSEPVDKLEVWSADIEETNADKTVYTLSNKQWNANEHVGDTLCIDFLGAW</sequence>
<feature type="domain" description="CBM2" evidence="2">
    <location>
        <begin position="18"/>
        <end position="100"/>
    </location>
</feature>
<proteinExistence type="predicted"/>
<evidence type="ECO:0000259" key="2">
    <source>
        <dbReference type="Pfam" id="PF00553"/>
    </source>
</evidence>
<dbReference type="InterPro" id="IPR008965">
    <property type="entry name" value="CBM2/CBM3_carb-bd_dom_sf"/>
</dbReference>
<evidence type="ECO:0000313" key="3">
    <source>
        <dbReference type="EMBL" id="KAK7471382.1"/>
    </source>
</evidence>
<dbReference type="Gene3D" id="2.60.40.290">
    <property type="match status" value="1"/>
</dbReference>
<dbReference type="InterPro" id="IPR012291">
    <property type="entry name" value="CBM2_carb-bd_dom_sf"/>
</dbReference>
<comment type="caution">
    <text evidence="3">The sequence shown here is derived from an EMBL/GenBank/DDBJ whole genome shotgun (WGS) entry which is preliminary data.</text>
</comment>
<accession>A0ABD0JCX6</accession>
<gene>
    <name evidence="3" type="ORF">BaRGS_00035988</name>
</gene>
<keyword evidence="4" id="KW-1185">Reference proteome</keyword>
<dbReference type="Proteomes" id="UP001519460">
    <property type="component" value="Unassembled WGS sequence"/>
</dbReference>
<name>A0ABD0JCX6_9CAEN</name>
<dbReference type="AlphaFoldDB" id="A0ABD0JCX6"/>
<dbReference type="Pfam" id="PF00553">
    <property type="entry name" value="CBM_2"/>
    <property type="match status" value="1"/>
</dbReference>
<feature type="chain" id="PRO_5044863023" description="CBM2 domain-containing protein" evidence="1">
    <location>
        <begin position="19"/>
        <end position="102"/>
    </location>
</feature>
<dbReference type="EMBL" id="JACVVK020000495">
    <property type="protein sequence ID" value="KAK7471382.1"/>
    <property type="molecule type" value="Genomic_DNA"/>
</dbReference>
<dbReference type="SUPFAM" id="SSF49384">
    <property type="entry name" value="Carbohydrate-binding domain"/>
    <property type="match status" value="1"/>
</dbReference>
<evidence type="ECO:0000313" key="4">
    <source>
        <dbReference type="Proteomes" id="UP001519460"/>
    </source>
</evidence>
<reference evidence="3 4" key="1">
    <citation type="journal article" date="2023" name="Sci. Data">
        <title>Genome assembly of the Korean intertidal mud-creeper Batillaria attramentaria.</title>
        <authorList>
            <person name="Patra A.K."/>
            <person name="Ho P.T."/>
            <person name="Jun S."/>
            <person name="Lee S.J."/>
            <person name="Kim Y."/>
            <person name="Won Y.J."/>
        </authorList>
    </citation>
    <scope>NUCLEOTIDE SEQUENCE [LARGE SCALE GENOMIC DNA]</scope>
    <source>
        <strain evidence="3">Wonlab-2016</strain>
    </source>
</reference>
<evidence type="ECO:0000256" key="1">
    <source>
        <dbReference type="SAM" id="SignalP"/>
    </source>
</evidence>
<protein>
    <recommendedName>
        <fullName evidence="2">CBM2 domain-containing protein</fullName>
    </recommendedName>
</protein>
<organism evidence="3 4">
    <name type="scientific">Batillaria attramentaria</name>
    <dbReference type="NCBI Taxonomy" id="370345"/>
    <lineage>
        <taxon>Eukaryota</taxon>
        <taxon>Metazoa</taxon>
        <taxon>Spiralia</taxon>
        <taxon>Lophotrochozoa</taxon>
        <taxon>Mollusca</taxon>
        <taxon>Gastropoda</taxon>
        <taxon>Caenogastropoda</taxon>
        <taxon>Sorbeoconcha</taxon>
        <taxon>Cerithioidea</taxon>
        <taxon>Batillariidae</taxon>
        <taxon>Batillaria</taxon>
    </lineage>
</organism>